<organism evidence="2 3">
    <name type="scientific">Catenulispora pinistramenti</name>
    <dbReference type="NCBI Taxonomy" id="2705254"/>
    <lineage>
        <taxon>Bacteria</taxon>
        <taxon>Bacillati</taxon>
        <taxon>Actinomycetota</taxon>
        <taxon>Actinomycetes</taxon>
        <taxon>Catenulisporales</taxon>
        <taxon>Catenulisporaceae</taxon>
        <taxon>Catenulispora</taxon>
    </lineage>
</organism>
<accession>A0ABS5KJ70</accession>
<name>A0ABS5KJ70_9ACTN</name>
<proteinExistence type="predicted"/>
<reference evidence="2 3" key="1">
    <citation type="submission" date="2020-02" db="EMBL/GenBank/DDBJ databases">
        <title>Acidophilic actinobacteria isolated from forest soil.</title>
        <authorList>
            <person name="Golinska P."/>
        </authorList>
    </citation>
    <scope>NUCLEOTIDE SEQUENCE [LARGE SCALE GENOMIC DNA]</scope>
    <source>
        <strain evidence="2 3">NL8</strain>
    </source>
</reference>
<sequence>MSTDDGAARQLDGGPMVSVVARLHSLSSVRILARGLESQVWRATSEQYGQVVVKLPVNLSYDNVNDPGVELSTLFRQEQRLAAHLHHHGFSQAPRAFVVDELDGHPFMISEYIESDAEPVEGYEVGRALAALHKVPPPEFATSAQEGMPASRLIPHRINRRALVFNEITGESLPIPSVEEMAAALLEVADDGHLLHLDVRSANLRRSSRRPVVLLDWSNSLVGPVLLELARSRQIGDIAGDELEAGYRSVAGDYRRSEAAELIFRLDAAVMLALVFLSEAPDPAAAKVACSRATGLAWELRTAL</sequence>
<evidence type="ECO:0000313" key="2">
    <source>
        <dbReference type="EMBL" id="MBS2546438.1"/>
    </source>
</evidence>
<dbReference type="Pfam" id="PF01636">
    <property type="entry name" value="APH"/>
    <property type="match status" value="1"/>
</dbReference>
<feature type="domain" description="Aminoglycoside phosphotransferase" evidence="1">
    <location>
        <begin position="29"/>
        <end position="254"/>
    </location>
</feature>
<dbReference type="EMBL" id="JAAFYZ010000013">
    <property type="protein sequence ID" value="MBS2546438.1"/>
    <property type="molecule type" value="Genomic_DNA"/>
</dbReference>
<dbReference type="Gene3D" id="3.90.1200.10">
    <property type="match status" value="1"/>
</dbReference>
<dbReference type="InterPro" id="IPR002575">
    <property type="entry name" value="Aminoglycoside_PTrfase"/>
</dbReference>
<evidence type="ECO:0000313" key="3">
    <source>
        <dbReference type="Proteomes" id="UP000730482"/>
    </source>
</evidence>
<dbReference type="SUPFAM" id="SSF56112">
    <property type="entry name" value="Protein kinase-like (PK-like)"/>
    <property type="match status" value="1"/>
</dbReference>
<dbReference type="Proteomes" id="UP000730482">
    <property type="component" value="Unassembled WGS sequence"/>
</dbReference>
<gene>
    <name evidence="2" type="ORF">KGQ19_06125</name>
</gene>
<keyword evidence="3" id="KW-1185">Reference proteome</keyword>
<dbReference type="RefSeq" id="WP_212008086.1">
    <property type="nucleotide sequence ID" value="NZ_JAAFYZ010000013.1"/>
</dbReference>
<comment type="caution">
    <text evidence="2">The sequence shown here is derived from an EMBL/GenBank/DDBJ whole genome shotgun (WGS) entry which is preliminary data.</text>
</comment>
<evidence type="ECO:0000259" key="1">
    <source>
        <dbReference type="Pfam" id="PF01636"/>
    </source>
</evidence>
<protein>
    <submittedName>
        <fullName evidence="2">Aminoglycoside phosphotransferase family protein</fullName>
    </submittedName>
</protein>
<dbReference type="InterPro" id="IPR011009">
    <property type="entry name" value="Kinase-like_dom_sf"/>
</dbReference>